<evidence type="ECO:0000313" key="1">
    <source>
        <dbReference type="EMBL" id="PKK62068.1"/>
    </source>
</evidence>
<sequence>MDKKGMHIRVGTTHKSQAIVERYNQTLAERLFKIQDAKELLTEGISPVEAIQKDQVYTLPSKISKDRLVGAEKIRLPAGSLVRYLLDSSDY</sequence>
<reference evidence="1 2" key="1">
    <citation type="submission" date="2016-04" db="EMBL/GenBank/DDBJ databases">
        <title>Genome analyses suggest a sexual origin of heterokaryosis in a supposedly ancient asexual fungus.</title>
        <authorList>
            <person name="Ropars J."/>
            <person name="Sedzielewska K."/>
            <person name="Noel J."/>
            <person name="Charron P."/>
            <person name="Farinelli L."/>
            <person name="Marton T."/>
            <person name="Kruger M."/>
            <person name="Pelin A."/>
            <person name="Brachmann A."/>
            <person name="Corradi N."/>
        </authorList>
    </citation>
    <scope>NUCLEOTIDE SEQUENCE [LARGE SCALE GENOMIC DNA]</scope>
    <source>
        <strain evidence="1 2">C2</strain>
    </source>
</reference>
<organism evidence="1 2">
    <name type="scientific">Rhizophagus irregularis</name>
    <dbReference type="NCBI Taxonomy" id="588596"/>
    <lineage>
        <taxon>Eukaryota</taxon>
        <taxon>Fungi</taxon>
        <taxon>Fungi incertae sedis</taxon>
        <taxon>Mucoromycota</taxon>
        <taxon>Glomeromycotina</taxon>
        <taxon>Glomeromycetes</taxon>
        <taxon>Glomerales</taxon>
        <taxon>Glomeraceae</taxon>
        <taxon>Rhizophagus</taxon>
    </lineage>
</organism>
<evidence type="ECO:0000313" key="2">
    <source>
        <dbReference type="Proteomes" id="UP000233469"/>
    </source>
</evidence>
<name>A0A2N1MKA0_9GLOM</name>
<protein>
    <recommendedName>
        <fullName evidence="3">Integrase catalytic domain-containing protein</fullName>
    </recommendedName>
</protein>
<accession>A0A2N1MKA0</accession>
<dbReference type="Proteomes" id="UP000233469">
    <property type="component" value="Unassembled WGS sequence"/>
</dbReference>
<dbReference type="EMBL" id="LLXL01002030">
    <property type="protein sequence ID" value="PKK62068.1"/>
    <property type="molecule type" value="Genomic_DNA"/>
</dbReference>
<comment type="caution">
    <text evidence="1">The sequence shown here is derived from an EMBL/GenBank/DDBJ whole genome shotgun (WGS) entry which is preliminary data.</text>
</comment>
<dbReference type="AlphaFoldDB" id="A0A2N1MKA0"/>
<gene>
    <name evidence="1" type="ORF">RhiirC2_790911</name>
</gene>
<reference evidence="1 2" key="2">
    <citation type="submission" date="2017-10" db="EMBL/GenBank/DDBJ databases">
        <title>Extensive intraspecific genome diversity in a model arbuscular mycorrhizal fungus.</title>
        <authorList>
            <person name="Chen E.C.H."/>
            <person name="Morin E."/>
            <person name="Baudet D."/>
            <person name="Noel J."/>
            <person name="Ndikumana S."/>
            <person name="Charron P."/>
            <person name="St-Onge C."/>
            <person name="Giorgi J."/>
            <person name="Grigoriev I.V."/>
            <person name="Roux C."/>
            <person name="Martin F.M."/>
            <person name="Corradi N."/>
        </authorList>
    </citation>
    <scope>NUCLEOTIDE SEQUENCE [LARGE SCALE GENOMIC DNA]</scope>
    <source>
        <strain evidence="1 2">C2</strain>
    </source>
</reference>
<proteinExistence type="predicted"/>
<evidence type="ECO:0008006" key="3">
    <source>
        <dbReference type="Google" id="ProtNLM"/>
    </source>
</evidence>